<organism evidence="1 2">
    <name type="scientific">Funneliformis geosporum</name>
    <dbReference type="NCBI Taxonomy" id="1117311"/>
    <lineage>
        <taxon>Eukaryota</taxon>
        <taxon>Fungi</taxon>
        <taxon>Fungi incertae sedis</taxon>
        <taxon>Mucoromycota</taxon>
        <taxon>Glomeromycotina</taxon>
        <taxon>Glomeromycetes</taxon>
        <taxon>Glomerales</taxon>
        <taxon>Glomeraceae</taxon>
        <taxon>Funneliformis</taxon>
    </lineage>
</organism>
<sequence length="62" mass="6738">HYDIASLKGSHKSNAPLNETLYKRVLSEALPVPRVTSYLGFSSGTSGCYGRGIINLVMIRVV</sequence>
<evidence type="ECO:0000313" key="1">
    <source>
        <dbReference type="EMBL" id="CAI2171795.1"/>
    </source>
</evidence>
<evidence type="ECO:0000313" key="2">
    <source>
        <dbReference type="Proteomes" id="UP001153678"/>
    </source>
</evidence>
<name>A0A9W4WXW7_9GLOM</name>
<comment type="caution">
    <text evidence="1">The sequence shown here is derived from an EMBL/GenBank/DDBJ whole genome shotgun (WGS) entry which is preliminary data.</text>
</comment>
<accession>A0A9W4WXW7</accession>
<protein>
    <submittedName>
        <fullName evidence="1">2083_t:CDS:1</fullName>
    </submittedName>
</protein>
<proteinExistence type="predicted"/>
<dbReference type="Proteomes" id="UP001153678">
    <property type="component" value="Unassembled WGS sequence"/>
</dbReference>
<dbReference type="EMBL" id="CAMKVN010000861">
    <property type="protein sequence ID" value="CAI2171795.1"/>
    <property type="molecule type" value="Genomic_DNA"/>
</dbReference>
<keyword evidence="2" id="KW-1185">Reference proteome</keyword>
<reference evidence="1" key="1">
    <citation type="submission" date="2022-08" db="EMBL/GenBank/DDBJ databases">
        <authorList>
            <person name="Kallberg Y."/>
            <person name="Tangrot J."/>
            <person name="Rosling A."/>
        </authorList>
    </citation>
    <scope>NUCLEOTIDE SEQUENCE</scope>
    <source>
        <strain evidence="1">Wild A</strain>
    </source>
</reference>
<feature type="non-terminal residue" evidence="1">
    <location>
        <position position="1"/>
    </location>
</feature>
<gene>
    <name evidence="1" type="ORF">FWILDA_LOCUS5257</name>
</gene>
<dbReference type="AlphaFoldDB" id="A0A9W4WXW7"/>